<evidence type="ECO:0000256" key="2">
    <source>
        <dbReference type="ARBA" id="ARBA00022771"/>
    </source>
</evidence>
<dbReference type="InterPro" id="IPR001876">
    <property type="entry name" value="Znf_RanBP2"/>
</dbReference>
<keyword evidence="2 4" id="KW-0863">Zinc-finger</keyword>
<dbReference type="InterPro" id="IPR036443">
    <property type="entry name" value="Znf_RanBP2_sf"/>
</dbReference>
<gene>
    <name evidence="7" type="ORF">ANN_21396</name>
</gene>
<dbReference type="SMART" id="SM00547">
    <property type="entry name" value="ZnF_RBZ"/>
    <property type="match status" value="1"/>
</dbReference>
<proteinExistence type="predicted"/>
<keyword evidence="1" id="KW-0479">Metal-binding</keyword>
<dbReference type="SUPFAM" id="SSF90209">
    <property type="entry name" value="Ran binding protein zinc finger-like"/>
    <property type="match status" value="1"/>
</dbReference>
<dbReference type="PROSITE" id="PS50199">
    <property type="entry name" value="ZF_RANBP2_2"/>
    <property type="match status" value="1"/>
</dbReference>
<keyword evidence="8" id="KW-1185">Reference proteome</keyword>
<evidence type="ECO:0000313" key="7">
    <source>
        <dbReference type="EMBL" id="KAJ4432758.1"/>
    </source>
</evidence>
<comment type="caution">
    <text evidence="7">The sequence shown here is derived from an EMBL/GenBank/DDBJ whole genome shotgun (WGS) entry which is preliminary data.</text>
</comment>
<evidence type="ECO:0000256" key="1">
    <source>
        <dbReference type="ARBA" id="ARBA00022723"/>
    </source>
</evidence>
<dbReference type="EMBL" id="JAJSOF020000029">
    <property type="protein sequence ID" value="KAJ4432758.1"/>
    <property type="molecule type" value="Genomic_DNA"/>
</dbReference>
<organism evidence="7 8">
    <name type="scientific">Periplaneta americana</name>
    <name type="common">American cockroach</name>
    <name type="synonym">Blatta americana</name>
    <dbReference type="NCBI Taxonomy" id="6978"/>
    <lineage>
        <taxon>Eukaryota</taxon>
        <taxon>Metazoa</taxon>
        <taxon>Ecdysozoa</taxon>
        <taxon>Arthropoda</taxon>
        <taxon>Hexapoda</taxon>
        <taxon>Insecta</taxon>
        <taxon>Pterygota</taxon>
        <taxon>Neoptera</taxon>
        <taxon>Polyneoptera</taxon>
        <taxon>Dictyoptera</taxon>
        <taxon>Blattodea</taxon>
        <taxon>Blattoidea</taxon>
        <taxon>Blattidae</taxon>
        <taxon>Blattinae</taxon>
        <taxon>Periplaneta</taxon>
    </lineage>
</organism>
<evidence type="ECO:0000256" key="3">
    <source>
        <dbReference type="ARBA" id="ARBA00022833"/>
    </source>
</evidence>
<dbReference type="Proteomes" id="UP001148838">
    <property type="component" value="Unassembled WGS sequence"/>
</dbReference>
<name>A0ABQ8SFM1_PERAM</name>
<dbReference type="PROSITE" id="PS01358">
    <property type="entry name" value="ZF_RANBP2_1"/>
    <property type="match status" value="1"/>
</dbReference>
<evidence type="ECO:0000256" key="4">
    <source>
        <dbReference type="PROSITE-ProRule" id="PRU00322"/>
    </source>
</evidence>
<evidence type="ECO:0000313" key="8">
    <source>
        <dbReference type="Proteomes" id="UP001148838"/>
    </source>
</evidence>
<accession>A0ABQ8SFM1</accession>
<reference evidence="7 8" key="1">
    <citation type="journal article" date="2022" name="Allergy">
        <title>Genome assembly and annotation of Periplaneta americana reveal a comprehensive cockroach allergen profile.</title>
        <authorList>
            <person name="Wang L."/>
            <person name="Xiong Q."/>
            <person name="Saelim N."/>
            <person name="Wang L."/>
            <person name="Nong W."/>
            <person name="Wan A.T."/>
            <person name="Shi M."/>
            <person name="Liu X."/>
            <person name="Cao Q."/>
            <person name="Hui J.H.L."/>
            <person name="Sookrung N."/>
            <person name="Leung T.F."/>
            <person name="Tungtrongchitr A."/>
            <person name="Tsui S.K.W."/>
        </authorList>
    </citation>
    <scope>NUCLEOTIDE SEQUENCE [LARGE SCALE GENOMIC DNA]</scope>
    <source>
        <strain evidence="7">PWHHKU_190912</strain>
    </source>
</reference>
<sequence>MDPILEAIRTQNSEQAQEWSRSEHWATVEQLIAASLSSPPQSRPQSVAFADIGAVAGGVGLGTESSESGLVRGTDHPVTSQPGPGPLWTCPHCTYLNSPDLVSCEMCSLPR</sequence>
<feature type="region of interest" description="Disordered" evidence="5">
    <location>
        <begin position="63"/>
        <end position="84"/>
    </location>
</feature>
<evidence type="ECO:0000256" key="5">
    <source>
        <dbReference type="SAM" id="MobiDB-lite"/>
    </source>
</evidence>
<feature type="domain" description="RanBP2-type" evidence="6">
    <location>
        <begin position="81"/>
        <end position="111"/>
    </location>
</feature>
<evidence type="ECO:0000259" key="6">
    <source>
        <dbReference type="PROSITE" id="PS50199"/>
    </source>
</evidence>
<dbReference type="Gene3D" id="2.30.30.380">
    <property type="entry name" value="Zn-finger domain of Sec23/24"/>
    <property type="match status" value="1"/>
</dbReference>
<keyword evidence="3" id="KW-0862">Zinc</keyword>
<protein>
    <recommendedName>
        <fullName evidence="6">RanBP2-type domain-containing protein</fullName>
    </recommendedName>
</protein>